<accession>A0A0R3PU94</accession>
<dbReference type="EMBL" id="UYYA01004298">
    <property type="protein sequence ID" value="VDM61030.1"/>
    <property type="molecule type" value="Genomic_DNA"/>
</dbReference>
<dbReference type="InterPro" id="IPR052214">
    <property type="entry name" value="DAG_Lipase-Related"/>
</dbReference>
<evidence type="ECO:0000256" key="13">
    <source>
        <dbReference type="ARBA" id="ARBA00024531"/>
    </source>
</evidence>
<evidence type="ECO:0000256" key="15">
    <source>
        <dbReference type="SAM" id="Phobius"/>
    </source>
</evidence>
<dbReference type="Gene3D" id="3.40.50.1820">
    <property type="entry name" value="alpha/beta hydrolase"/>
    <property type="match status" value="1"/>
</dbReference>
<dbReference type="SUPFAM" id="SSF53474">
    <property type="entry name" value="alpha/beta-Hydrolases"/>
    <property type="match status" value="1"/>
</dbReference>
<comment type="subcellular location">
    <subcellularLocation>
        <location evidence="2">Cell membrane</location>
        <topology evidence="2">Multi-pass membrane protein</topology>
    </subcellularLocation>
</comment>
<keyword evidence="3" id="KW-1003">Cell membrane</keyword>
<dbReference type="InterPro" id="IPR002921">
    <property type="entry name" value="Fungal_lipase-type"/>
</dbReference>
<dbReference type="EC" id="3.1.1.116" evidence="14"/>
<keyword evidence="12 15" id="KW-0472">Membrane</keyword>
<keyword evidence="9" id="KW-0442">Lipid degradation</keyword>
<dbReference type="GO" id="GO:0019369">
    <property type="term" value="P:arachidonate metabolic process"/>
    <property type="evidence" value="ECO:0007669"/>
    <property type="project" value="TreeGrafter"/>
</dbReference>
<evidence type="ECO:0000256" key="4">
    <source>
        <dbReference type="ARBA" id="ARBA00022553"/>
    </source>
</evidence>
<dbReference type="STRING" id="334426.A0A0R3PU94"/>
<evidence type="ECO:0000313" key="18">
    <source>
        <dbReference type="Proteomes" id="UP000267027"/>
    </source>
</evidence>
<evidence type="ECO:0000256" key="11">
    <source>
        <dbReference type="ARBA" id="ARBA00023098"/>
    </source>
</evidence>
<dbReference type="OMA" id="KVWECRL"/>
<name>A0A0R3PU94_ANGCS</name>
<comment type="cofactor">
    <cofactor evidence="1">
        <name>Ca(2+)</name>
        <dbReference type="ChEBI" id="CHEBI:29108"/>
    </cofactor>
</comment>
<proteinExistence type="predicted"/>
<feature type="domain" description="Fungal lipase-type" evidence="16">
    <location>
        <begin position="343"/>
        <end position="488"/>
    </location>
</feature>
<feature type="transmembrane region" description="Helical" evidence="15">
    <location>
        <begin position="26"/>
        <end position="46"/>
    </location>
</feature>
<dbReference type="AlphaFoldDB" id="A0A0R3PU94"/>
<feature type="transmembrane region" description="Helical" evidence="15">
    <location>
        <begin position="121"/>
        <end position="146"/>
    </location>
</feature>
<evidence type="ECO:0000256" key="2">
    <source>
        <dbReference type="ARBA" id="ARBA00004651"/>
    </source>
</evidence>
<comment type="catalytic activity">
    <reaction evidence="13">
        <text>a 1,2-diacyl-sn-glycerol + H2O = a 2-acylglycerol + a fatty acid + H(+)</text>
        <dbReference type="Rhea" id="RHEA:33275"/>
        <dbReference type="ChEBI" id="CHEBI:15377"/>
        <dbReference type="ChEBI" id="CHEBI:15378"/>
        <dbReference type="ChEBI" id="CHEBI:17389"/>
        <dbReference type="ChEBI" id="CHEBI:17815"/>
        <dbReference type="ChEBI" id="CHEBI:28868"/>
        <dbReference type="EC" id="3.1.1.116"/>
    </reaction>
    <physiologicalReaction direction="left-to-right" evidence="13">
        <dbReference type="Rhea" id="RHEA:33276"/>
    </physiologicalReaction>
</comment>
<evidence type="ECO:0000256" key="7">
    <source>
        <dbReference type="ARBA" id="ARBA00022801"/>
    </source>
</evidence>
<dbReference type="GO" id="GO:0022008">
    <property type="term" value="P:neurogenesis"/>
    <property type="evidence" value="ECO:0007669"/>
    <property type="project" value="TreeGrafter"/>
</dbReference>
<evidence type="ECO:0000256" key="8">
    <source>
        <dbReference type="ARBA" id="ARBA00022837"/>
    </source>
</evidence>
<keyword evidence="11" id="KW-0443">Lipid metabolism</keyword>
<evidence type="ECO:0000313" key="19">
    <source>
        <dbReference type="WBParaSite" id="ACOC_0000944401-mRNA-1"/>
    </source>
</evidence>
<evidence type="ECO:0000313" key="17">
    <source>
        <dbReference type="EMBL" id="VDM61030.1"/>
    </source>
</evidence>
<gene>
    <name evidence="17" type="ORF">ACOC_LOCUS9445</name>
</gene>
<dbReference type="InterPro" id="IPR029058">
    <property type="entry name" value="AB_hydrolase_fold"/>
</dbReference>
<evidence type="ECO:0000256" key="10">
    <source>
        <dbReference type="ARBA" id="ARBA00022989"/>
    </source>
</evidence>
<keyword evidence="7" id="KW-0378">Hydrolase</keyword>
<keyword evidence="6" id="KW-0479">Metal-binding</keyword>
<dbReference type="CDD" id="cd00519">
    <property type="entry name" value="Lipase_3"/>
    <property type="match status" value="1"/>
</dbReference>
<organism evidence="19">
    <name type="scientific">Angiostrongylus costaricensis</name>
    <name type="common">Nematode worm</name>
    <dbReference type="NCBI Taxonomy" id="334426"/>
    <lineage>
        <taxon>Eukaryota</taxon>
        <taxon>Metazoa</taxon>
        <taxon>Ecdysozoa</taxon>
        <taxon>Nematoda</taxon>
        <taxon>Chromadorea</taxon>
        <taxon>Rhabditida</taxon>
        <taxon>Rhabditina</taxon>
        <taxon>Rhabditomorpha</taxon>
        <taxon>Strongyloidea</taxon>
        <taxon>Metastrongylidae</taxon>
        <taxon>Angiostrongylus</taxon>
    </lineage>
</organism>
<dbReference type="Proteomes" id="UP000267027">
    <property type="component" value="Unassembled WGS sequence"/>
</dbReference>
<sequence length="579" mass="65530">MPALVAYGRKWNIASDDFVFPEITEALARLLWMVIASVVSILHFPLECSGKNITFFLLILFIINAVTVILAFLTAGISSRGSIMAQHPRRHVASLLYIRLPVFVVEVILTVAFTISVFREFLYISLVISLEWVLIASVLFGVFIVFNPNNEDDIEDSTTIARKTWSRRFKIFTICRKAPMRDAIEDFANLMSSFFADIDLVFSDVVAGLFLVAHSPTNVYPPIIPSWMTVENAFHFQYFSSCVYGWPAYLLHNCGFKSIYRLVRKLQCCGKLRCDQVGVLYRNVSLEENGIMIVEDNCCFCNVAAFTLSTEKKNIDIFFVSFHNELYEVPFVVFADHETRSIVITIRGSCSLVDLVTDLCLDDEVLSVDVDSDALLREDRDLSAEGDVRVHRGMLMSARYVFDTLRKHQVLNDLTVLNPHYHLVVCGHSLGAGVASLLTLLLKQEYPDVRCFAFAPPGCVISENGQHEMEQHVMSIVSGDDVVSRISFHAMHRLRMKVIAELNASTKAKYEILIRGIFRLFFNPAWETGPLSGTGKGFTWCSTVTLANICMIFESALSFFLSRFRLITWLPHICLFSRI</sequence>
<feature type="transmembrane region" description="Helical" evidence="15">
    <location>
        <begin position="52"/>
        <end position="75"/>
    </location>
</feature>
<evidence type="ECO:0000256" key="3">
    <source>
        <dbReference type="ARBA" id="ARBA00022475"/>
    </source>
</evidence>
<evidence type="ECO:0000256" key="14">
    <source>
        <dbReference type="ARBA" id="ARBA00026104"/>
    </source>
</evidence>
<evidence type="ECO:0000259" key="16">
    <source>
        <dbReference type="Pfam" id="PF01764"/>
    </source>
</evidence>
<evidence type="ECO:0000256" key="1">
    <source>
        <dbReference type="ARBA" id="ARBA00001913"/>
    </source>
</evidence>
<protein>
    <recommendedName>
        <fullName evidence="14">sn-1-specific diacylglycerol lipase</fullName>
        <ecNumber evidence="14">3.1.1.116</ecNumber>
    </recommendedName>
</protein>
<dbReference type="GO" id="GO:0046872">
    <property type="term" value="F:metal ion binding"/>
    <property type="evidence" value="ECO:0007669"/>
    <property type="project" value="UniProtKB-KW"/>
</dbReference>
<dbReference type="PANTHER" id="PTHR45792">
    <property type="entry name" value="DIACYLGLYCEROL LIPASE HOMOLOG-RELATED"/>
    <property type="match status" value="1"/>
</dbReference>
<reference evidence="19" key="1">
    <citation type="submission" date="2017-02" db="UniProtKB">
        <authorList>
            <consortium name="WormBaseParasite"/>
        </authorList>
    </citation>
    <scope>IDENTIFICATION</scope>
</reference>
<dbReference type="GO" id="GO:0005737">
    <property type="term" value="C:cytoplasm"/>
    <property type="evidence" value="ECO:0007669"/>
    <property type="project" value="TreeGrafter"/>
</dbReference>
<keyword evidence="8" id="KW-0106">Calcium</keyword>
<dbReference type="GO" id="GO:0005886">
    <property type="term" value="C:plasma membrane"/>
    <property type="evidence" value="ECO:0007669"/>
    <property type="project" value="UniProtKB-SubCell"/>
</dbReference>
<keyword evidence="4" id="KW-0597">Phosphoprotein</keyword>
<evidence type="ECO:0000256" key="12">
    <source>
        <dbReference type="ARBA" id="ARBA00023136"/>
    </source>
</evidence>
<dbReference type="OrthoDB" id="438440at2759"/>
<evidence type="ECO:0000256" key="5">
    <source>
        <dbReference type="ARBA" id="ARBA00022692"/>
    </source>
</evidence>
<dbReference type="WBParaSite" id="ACOC_0000944401-mRNA-1">
    <property type="protein sequence ID" value="ACOC_0000944401-mRNA-1"/>
    <property type="gene ID" value="ACOC_0000944401"/>
</dbReference>
<evidence type="ECO:0000256" key="6">
    <source>
        <dbReference type="ARBA" id="ARBA00022723"/>
    </source>
</evidence>
<dbReference type="GO" id="GO:0004806">
    <property type="term" value="F:triacylglycerol lipase activity"/>
    <property type="evidence" value="ECO:0007669"/>
    <property type="project" value="TreeGrafter"/>
</dbReference>
<dbReference type="PANTHER" id="PTHR45792:SF2">
    <property type="entry name" value="DIACYLGLYCEROL LIPASE-BETA"/>
    <property type="match status" value="1"/>
</dbReference>
<dbReference type="Pfam" id="PF01764">
    <property type="entry name" value="Lipase_3"/>
    <property type="match status" value="1"/>
</dbReference>
<keyword evidence="10 15" id="KW-1133">Transmembrane helix</keyword>
<feature type="transmembrane region" description="Helical" evidence="15">
    <location>
        <begin position="96"/>
        <end position="115"/>
    </location>
</feature>
<keyword evidence="5 15" id="KW-0812">Transmembrane</keyword>
<reference evidence="17 18" key="2">
    <citation type="submission" date="2018-11" db="EMBL/GenBank/DDBJ databases">
        <authorList>
            <consortium name="Pathogen Informatics"/>
        </authorList>
    </citation>
    <scope>NUCLEOTIDE SEQUENCE [LARGE SCALE GENOMIC DNA]</scope>
    <source>
        <strain evidence="17 18">Costa Rica</strain>
    </source>
</reference>
<dbReference type="GO" id="GO:0046340">
    <property type="term" value="P:diacylglycerol catabolic process"/>
    <property type="evidence" value="ECO:0007669"/>
    <property type="project" value="TreeGrafter"/>
</dbReference>
<evidence type="ECO:0000256" key="9">
    <source>
        <dbReference type="ARBA" id="ARBA00022963"/>
    </source>
</evidence>
<keyword evidence="18" id="KW-1185">Reference proteome</keyword>